<sequence length="77" mass="9132">MAYENVDKIWRAVMAEERKIKSQYKGKTIMTLHKDCETKVEWDTYELHVTLCEEIRKLQNNPISPANNEDCDLFNLV</sequence>
<dbReference type="AlphaFoldDB" id="A0ABD2WAJ1"/>
<dbReference type="Proteomes" id="UP001627154">
    <property type="component" value="Unassembled WGS sequence"/>
</dbReference>
<reference evidence="1 2" key="1">
    <citation type="journal article" date="2024" name="bioRxiv">
        <title>A reference genome for Trichogramma kaykai: A tiny desert-dwelling parasitoid wasp with competing sex-ratio distorters.</title>
        <authorList>
            <person name="Culotta J."/>
            <person name="Lindsey A.R."/>
        </authorList>
    </citation>
    <scope>NUCLEOTIDE SEQUENCE [LARGE SCALE GENOMIC DNA]</scope>
    <source>
        <strain evidence="1 2">KSX58</strain>
    </source>
</reference>
<keyword evidence="2" id="KW-1185">Reference proteome</keyword>
<name>A0ABD2WAJ1_9HYME</name>
<accession>A0ABD2WAJ1</accession>
<evidence type="ECO:0000313" key="2">
    <source>
        <dbReference type="Proteomes" id="UP001627154"/>
    </source>
</evidence>
<gene>
    <name evidence="1" type="ORF">TKK_015238</name>
</gene>
<organism evidence="1 2">
    <name type="scientific">Trichogramma kaykai</name>
    <dbReference type="NCBI Taxonomy" id="54128"/>
    <lineage>
        <taxon>Eukaryota</taxon>
        <taxon>Metazoa</taxon>
        <taxon>Ecdysozoa</taxon>
        <taxon>Arthropoda</taxon>
        <taxon>Hexapoda</taxon>
        <taxon>Insecta</taxon>
        <taxon>Pterygota</taxon>
        <taxon>Neoptera</taxon>
        <taxon>Endopterygota</taxon>
        <taxon>Hymenoptera</taxon>
        <taxon>Apocrita</taxon>
        <taxon>Proctotrupomorpha</taxon>
        <taxon>Chalcidoidea</taxon>
        <taxon>Trichogrammatidae</taxon>
        <taxon>Trichogramma</taxon>
    </lineage>
</organism>
<dbReference type="EMBL" id="JBJJXI010000122">
    <property type="protein sequence ID" value="KAL3389881.1"/>
    <property type="molecule type" value="Genomic_DNA"/>
</dbReference>
<evidence type="ECO:0000313" key="1">
    <source>
        <dbReference type="EMBL" id="KAL3389881.1"/>
    </source>
</evidence>
<proteinExistence type="predicted"/>
<comment type="caution">
    <text evidence="1">The sequence shown here is derived from an EMBL/GenBank/DDBJ whole genome shotgun (WGS) entry which is preliminary data.</text>
</comment>
<protein>
    <submittedName>
        <fullName evidence="1">Uncharacterized protein</fullName>
    </submittedName>
</protein>